<name>A0A0D1YYR3_9EURO</name>
<dbReference type="Pfam" id="PF00144">
    <property type="entry name" value="Beta-lactamase"/>
    <property type="match status" value="1"/>
</dbReference>
<reference evidence="4 5" key="1">
    <citation type="submission" date="2015-01" db="EMBL/GenBank/DDBJ databases">
        <title>The Genome Sequence of Exophiala sideris CBS121828.</title>
        <authorList>
            <consortium name="The Broad Institute Genomics Platform"/>
            <person name="Cuomo C."/>
            <person name="de Hoog S."/>
            <person name="Gorbushina A."/>
            <person name="Stielow B."/>
            <person name="Teixiera M."/>
            <person name="Abouelleil A."/>
            <person name="Chapman S.B."/>
            <person name="Priest M."/>
            <person name="Young S.K."/>
            <person name="Wortman J."/>
            <person name="Nusbaum C."/>
            <person name="Birren B."/>
        </authorList>
    </citation>
    <scope>NUCLEOTIDE SEQUENCE [LARGE SCALE GENOMIC DNA]</scope>
    <source>
        <strain evidence="4 5">CBS 121828</strain>
    </source>
</reference>
<dbReference type="EMBL" id="KN846951">
    <property type="protein sequence ID" value="KIV86649.1"/>
    <property type="molecule type" value="Genomic_DNA"/>
</dbReference>
<dbReference type="AlphaFoldDB" id="A0A0D1YYR3"/>
<accession>A0A0D1YYR3</accession>
<protein>
    <recommendedName>
        <fullName evidence="6">Beta-lactamase-related domain-containing protein</fullName>
    </recommendedName>
</protein>
<dbReference type="InterPro" id="IPR050491">
    <property type="entry name" value="AmpC-like"/>
</dbReference>
<organism evidence="4 5">
    <name type="scientific">Exophiala sideris</name>
    <dbReference type="NCBI Taxonomy" id="1016849"/>
    <lineage>
        <taxon>Eukaryota</taxon>
        <taxon>Fungi</taxon>
        <taxon>Dikarya</taxon>
        <taxon>Ascomycota</taxon>
        <taxon>Pezizomycotina</taxon>
        <taxon>Eurotiomycetes</taxon>
        <taxon>Chaetothyriomycetidae</taxon>
        <taxon>Chaetothyriales</taxon>
        <taxon>Herpotrichiellaceae</taxon>
        <taxon>Exophiala</taxon>
    </lineage>
</organism>
<evidence type="ECO:0000313" key="5">
    <source>
        <dbReference type="Proteomes" id="UP000053599"/>
    </source>
</evidence>
<dbReference type="PANTHER" id="PTHR46825">
    <property type="entry name" value="D-ALANYL-D-ALANINE-CARBOXYPEPTIDASE/ENDOPEPTIDASE AMPH"/>
    <property type="match status" value="1"/>
</dbReference>
<dbReference type="InterPro" id="IPR021860">
    <property type="entry name" value="Peptidase_S12_Pab87-rel_C"/>
</dbReference>
<dbReference type="HOGENOM" id="CLU_020027_14_1_1"/>
<evidence type="ECO:0000259" key="3">
    <source>
        <dbReference type="Pfam" id="PF11954"/>
    </source>
</evidence>
<feature type="domain" description="Beta-lactamase-related" evidence="2">
    <location>
        <begin position="45"/>
        <end position="382"/>
    </location>
</feature>
<sequence length="557" mass="61775">MTVAEDAFSSVDKTPIANGLKPMNDMQVAKETSAPKISPFDAEFERNVLQTLKEWHIPGMSIAVIDGKHTWTQGYGYATLPDTPAKPSTLYYTGSTTKSFLAAAAAMLVHDNEKYSHVQWDTPMNELIRDDFVLEDEYATSHVTLEDALSHRTGMPGHTLTFGGNTLKESVRSLRHLYLNKPIRTTWQYCNLMYMAVSHMVEVVTGSWLGDFFKEKIWAPLGMTSTFFRLDDAETYVQHHQDTALATGYSWDKGSRTSKPVPHWRDMPVAGAGAIISNVVDYAKYVRSMIEQSGPLPSQAYPDLVSPRTIMPPFDPHFNYTMLYSLGWMIGVYHGHTIITHGGGLDGFSSAMMYLPGNKFGVVVLANGQSRGTEVPAWYLIDNLLQVPQEKRINMFEWNESAQVEAQKQIESAPARLYPLAPSPGLPLTFPLADYTGVYTHPAYRPLVVSVTKDTPVTRLRAVAEEGVKVVLNLRHVTADHFVGDLVLFTHGVEPLAAIKAGFKLDIQGKVSEFGAELEFLSGGGKMIWFKRQPYSEDATLLPSATLASQGSENHCS</sequence>
<proteinExistence type="inferred from homology"/>
<gene>
    <name evidence="4" type="ORF">PV11_02248</name>
</gene>
<dbReference type="STRING" id="1016849.A0A0D1YYR3"/>
<evidence type="ECO:0008006" key="6">
    <source>
        <dbReference type="Google" id="ProtNLM"/>
    </source>
</evidence>
<evidence type="ECO:0000259" key="2">
    <source>
        <dbReference type="Pfam" id="PF00144"/>
    </source>
</evidence>
<dbReference type="OrthoDB" id="5946976at2759"/>
<dbReference type="Pfam" id="PF11954">
    <property type="entry name" value="DUF3471"/>
    <property type="match status" value="1"/>
</dbReference>
<dbReference type="PANTHER" id="PTHR46825:SF15">
    <property type="entry name" value="BETA-LACTAMASE-RELATED DOMAIN-CONTAINING PROTEIN"/>
    <property type="match status" value="1"/>
</dbReference>
<dbReference type="Proteomes" id="UP000053599">
    <property type="component" value="Unassembled WGS sequence"/>
</dbReference>
<comment type="similarity">
    <text evidence="1">Belongs to the peptidase S12 family.</text>
</comment>
<dbReference type="InterPro" id="IPR012338">
    <property type="entry name" value="Beta-lactam/transpept-like"/>
</dbReference>
<dbReference type="Gene3D" id="3.40.710.10">
    <property type="entry name" value="DD-peptidase/beta-lactamase superfamily"/>
    <property type="match status" value="1"/>
</dbReference>
<dbReference type="InterPro" id="IPR001466">
    <property type="entry name" value="Beta-lactam-related"/>
</dbReference>
<dbReference type="SUPFAM" id="SSF56601">
    <property type="entry name" value="beta-lactamase/transpeptidase-like"/>
    <property type="match status" value="1"/>
</dbReference>
<feature type="domain" description="Peptidase S12 Pab87-related C-terminal" evidence="3">
    <location>
        <begin position="430"/>
        <end position="531"/>
    </location>
</feature>
<evidence type="ECO:0000256" key="1">
    <source>
        <dbReference type="ARBA" id="ARBA00038215"/>
    </source>
</evidence>
<evidence type="ECO:0000313" key="4">
    <source>
        <dbReference type="EMBL" id="KIV86649.1"/>
    </source>
</evidence>